<dbReference type="SUPFAM" id="SSF55961">
    <property type="entry name" value="Bet v1-like"/>
    <property type="match status" value="1"/>
</dbReference>
<evidence type="ECO:0000313" key="1">
    <source>
        <dbReference type="EMBL" id="CAB4902498.1"/>
    </source>
</evidence>
<dbReference type="Pfam" id="PF10604">
    <property type="entry name" value="Polyketide_cyc2"/>
    <property type="match status" value="1"/>
</dbReference>
<reference evidence="1" key="1">
    <citation type="submission" date="2020-05" db="EMBL/GenBank/DDBJ databases">
        <authorList>
            <person name="Chiriac C."/>
            <person name="Salcher M."/>
            <person name="Ghai R."/>
            <person name="Kavagutti S V."/>
        </authorList>
    </citation>
    <scope>NUCLEOTIDE SEQUENCE</scope>
</reference>
<dbReference type="AlphaFoldDB" id="A0A6J7G7Q8"/>
<accession>A0A6J7G7Q8</accession>
<dbReference type="InterPro" id="IPR023393">
    <property type="entry name" value="START-like_dom_sf"/>
</dbReference>
<proteinExistence type="predicted"/>
<gene>
    <name evidence="1" type="ORF">UFOPK3564_00658</name>
</gene>
<sequence length="149" mass="16415">MGALATGSASATTTADRDWVWHHVSDGSRLAPWWPNAERAEDVQGGVFTLVLRSSRGVAVRTDWQVRTSKRPELQRWEQQLANTPFAKALVKSFVEVRLEPHGDAGTRITVVVERELKQKGFFAGRLGTKASKEHAALALKGLVELVEA</sequence>
<dbReference type="InterPro" id="IPR019587">
    <property type="entry name" value="Polyketide_cyclase/dehydratase"/>
</dbReference>
<dbReference type="Gene3D" id="3.30.530.20">
    <property type="match status" value="1"/>
</dbReference>
<organism evidence="1">
    <name type="scientific">freshwater metagenome</name>
    <dbReference type="NCBI Taxonomy" id="449393"/>
    <lineage>
        <taxon>unclassified sequences</taxon>
        <taxon>metagenomes</taxon>
        <taxon>ecological metagenomes</taxon>
    </lineage>
</organism>
<dbReference type="EMBL" id="CAFBMK010000024">
    <property type="protein sequence ID" value="CAB4902498.1"/>
    <property type="molecule type" value="Genomic_DNA"/>
</dbReference>
<protein>
    <submittedName>
        <fullName evidence="1">Unannotated protein</fullName>
    </submittedName>
</protein>
<name>A0A6J7G7Q8_9ZZZZ</name>